<organism evidence="1 2">
    <name type="scientific">Rosistilla carotiformis</name>
    <dbReference type="NCBI Taxonomy" id="2528017"/>
    <lineage>
        <taxon>Bacteria</taxon>
        <taxon>Pseudomonadati</taxon>
        <taxon>Planctomycetota</taxon>
        <taxon>Planctomycetia</taxon>
        <taxon>Pirellulales</taxon>
        <taxon>Pirellulaceae</taxon>
        <taxon>Rosistilla</taxon>
    </lineage>
</organism>
<dbReference type="KEGG" id="rcf:Poly24_35300"/>
<evidence type="ECO:0000313" key="2">
    <source>
        <dbReference type="Proteomes" id="UP000315082"/>
    </source>
</evidence>
<accession>A0A518JWA9</accession>
<dbReference type="Proteomes" id="UP000315082">
    <property type="component" value="Chromosome"/>
</dbReference>
<protein>
    <submittedName>
        <fullName evidence="1">Uncharacterized protein</fullName>
    </submittedName>
</protein>
<name>A0A518JWA9_9BACT</name>
<keyword evidence="2" id="KW-1185">Reference proteome</keyword>
<proteinExistence type="predicted"/>
<dbReference type="EMBL" id="CP036348">
    <property type="protein sequence ID" value="QDV69813.1"/>
    <property type="molecule type" value="Genomic_DNA"/>
</dbReference>
<reference evidence="1 2" key="1">
    <citation type="submission" date="2019-02" db="EMBL/GenBank/DDBJ databases">
        <title>Deep-cultivation of Planctomycetes and their phenomic and genomic characterization uncovers novel biology.</title>
        <authorList>
            <person name="Wiegand S."/>
            <person name="Jogler M."/>
            <person name="Boedeker C."/>
            <person name="Pinto D."/>
            <person name="Vollmers J."/>
            <person name="Rivas-Marin E."/>
            <person name="Kohn T."/>
            <person name="Peeters S.H."/>
            <person name="Heuer A."/>
            <person name="Rast P."/>
            <person name="Oberbeckmann S."/>
            <person name="Bunk B."/>
            <person name="Jeske O."/>
            <person name="Meyerdierks A."/>
            <person name="Storesund J.E."/>
            <person name="Kallscheuer N."/>
            <person name="Luecker S."/>
            <person name="Lage O.M."/>
            <person name="Pohl T."/>
            <person name="Merkel B.J."/>
            <person name="Hornburger P."/>
            <person name="Mueller R.-W."/>
            <person name="Bruemmer F."/>
            <person name="Labrenz M."/>
            <person name="Spormann A.M."/>
            <person name="Op den Camp H."/>
            <person name="Overmann J."/>
            <person name="Amann R."/>
            <person name="Jetten M.S.M."/>
            <person name="Mascher T."/>
            <person name="Medema M.H."/>
            <person name="Devos D.P."/>
            <person name="Kaster A.-K."/>
            <person name="Ovreas L."/>
            <person name="Rohde M."/>
            <person name="Galperin M.Y."/>
            <person name="Jogler C."/>
        </authorList>
    </citation>
    <scope>NUCLEOTIDE SEQUENCE [LARGE SCALE GENOMIC DNA]</scope>
    <source>
        <strain evidence="1 2">Poly24</strain>
    </source>
</reference>
<gene>
    <name evidence="1" type="ORF">Poly24_35300</name>
</gene>
<sequence>MAVAALTKSFEPMAPGTEWADSLPVLPTTGASRKKWNTLASPLQGSTFWKVDPSVVQNLPSKTRSFLGRNQIERWAFVGTVVTFQSVPLLGHVAREEPAFFAKVESVGLYAEPTLKTLRHRFDLQSLPAPVLLNEGHEVIGEKGQPIPLDELALAGLAANDPTFEVHPEFWGALWGHISKLDEERYAAINRVVKESFQANHAVANFARLNQEPDEEQRNKAISILAGLQAQGDEMLAPSRRPFFPTYLGRNGRYAHEKVETLSPQQQSCLTNWLVKRNQVAEDRFQILVQVQTNGDTDEPTVIDHPHRPELHEKLQELGAKPDHHYSLNENLAFDQRGRLSKKGTQTNLFRAPGTAYKSLQFLLDFGFPVDTLVRKLPKEVVDKSLALKPDDIPIAVKGEFKVTGLEVHENLIGDQPYVVLKANPQKLIALSDEKTIIFSEALDVGSLNKLAANKPKRAIPTVPSDQSGPHRFTPQNVLPLIGKIAPEFLENEQQLDQLMAMRWRLENSGMSGVTSDGVRFFKKGSRQLPAFEERKPQADEFKAWTRRWSEALPEDFAVQFENFEFVGNDKSIRSPAILSGGQPYRWLTIDLRISDIIYELNNPERIHPPMPAEEISAISELLSLAPPDVFLDQQYAIPDAKGEISQWPAASNRRIAGIPVANQSEPIFPLLRFDKEIWPPENAELSASTQNPKLEVVLHPETFELLDKPPRHHWIDGYWRYRRTAPQDDRMRDAGKYAIIGMRLKSARLVDPATGKTVLPLVLKEYRAIKERVVEKAQPPKPAKEDSGSKQFDKSIAGVKLGMSFDDAEKAIQEHLDVGRVLVADRGLSKQPTPADFKKIQPYTSGRLFVSKDGRQYMAIFDEPPAASRKVVAMWMRRHVSDQEMASRLWRGALIKSLTDQYGSARENFNNGNSASGLPISSFWREKRHDSQVLALPSGIGKESLWLENGERTTWRPPGQVEEGAKFSQDAKMLLPELNSNHLVSRSWQPPGRAEIQDDAIINASGPALGSTIEMPHWGAGGSLTPDDSLNPMVTTWIVDPPAYIKYYRESQALVKASK</sequence>
<dbReference type="AlphaFoldDB" id="A0A518JWA9"/>
<evidence type="ECO:0000313" key="1">
    <source>
        <dbReference type="EMBL" id="QDV69813.1"/>
    </source>
</evidence>